<gene>
    <name evidence="2" type="ORF">BOKJ2_LOCUS6533</name>
</gene>
<dbReference type="OrthoDB" id="6285987at2759"/>
<feature type="transmembrane region" description="Helical" evidence="1">
    <location>
        <begin position="21"/>
        <end position="43"/>
    </location>
</feature>
<keyword evidence="1" id="KW-1133">Transmembrane helix</keyword>
<keyword evidence="1" id="KW-0472">Membrane</keyword>
<keyword evidence="1" id="KW-0812">Transmembrane</keyword>
<dbReference type="Proteomes" id="UP000783686">
    <property type="component" value="Unassembled WGS sequence"/>
</dbReference>
<evidence type="ECO:0000313" key="3">
    <source>
        <dbReference type="Proteomes" id="UP000614601"/>
    </source>
</evidence>
<sequence length="386" mass="45082">MELSEKTPLVEKHSVDSTKPHVKALTILFTTIIIATACLIYIFTNSTSRSYYVVLSSDLNLYYLVHVPFAIQAWKNLGVNTLLMMTLEPNETTGPAVDEILAFSKKLGAEIVTITNNSISTGRLAQSSRAFAAGTKFSHSLDPKSTIFITSDVDFFPSNLSHHIPDHTKDMLFYDFKCCTELKWKEVVFNMYGMITIAMTLSRWREIMDLPSKEFVDGSSIEHSILKTFDNSLNSHDVFWRWFLDQRLFSYKLHLWKTKNPEEFKKFSQTSRSGRRLDRKTWPEDNFLRNMSNVWDYYEAAHVTPGIFMDSVWEKNLVFYEKIFTSDQLEELTQYRNDVVKHINVTETLRRHYHPEENNRYWRKTFKLNGMLNDGRKASKHAKLTK</sequence>
<reference evidence="2" key="1">
    <citation type="submission" date="2020-09" db="EMBL/GenBank/DDBJ databases">
        <authorList>
            <person name="Kikuchi T."/>
        </authorList>
    </citation>
    <scope>NUCLEOTIDE SEQUENCE</scope>
    <source>
        <strain evidence="2">SH1</strain>
    </source>
</reference>
<protein>
    <recommendedName>
        <fullName evidence="4">Nucleotide-diphospho-sugar transferase domain-containing protein</fullName>
    </recommendedName>
</protein>
<dbReference type="EMBL" id="CAJFCW020000003">
    <property type="protein sequence ID" value="CAG9105710.1"/>
    <property type="molecule type" value="Genomic_DNA"/>
</dbReference>
<proteinExistence type="predicted"/>
<dbReference type="AlphaFoldDB" id="A0A811KLZ3"/>
<keyword evidence="3" id="KW-1185">Reference proteome</keyword>
<evidence type="ECO:0000313" key="2">
    <source>
        <dbReference type="EMBL" id="CAD5216318.1"/>
    </source>
</evidence>
<name>A0A811KLZ3_9BILA</name>
<dbReference type="EMBL" id="CAJFDH010000003">
    <property type="protein sequence ID" value="CAD5216318.1"/>
    <property type="molecule type" value="Genomic_DNA"/>
</dbReference>
<comment type="caution">
    <text evidence="2">The sequence shown here is derived from an EMBL/GenBank/DDBJ whole genome shotgun (WGS) entry which is preliminary data.</text>
</comment>
<accession>A0A811KLZ3</accession>
<evidence type="ECO:0000256" key="1">
    <source>
        <dbReference type="SAM" id="Phobius"/>
    </source>
</evidence>
<evidence type="ECO:0008006" key="4">
    <source>
        <dbReference type="Google" id="ProtNLM"/>
    </source>
</evidence>
<dbReference type="Proteomes" id="UP000614601">
    <property type="component" value="Unassembled WGS sequence"/>
</dbReference>
<organism evidence="2 3">
    <name type="scientific">Bursaphelenchus okinawaensis</name>
    <dbReference type="NCBI Taxonomy" id="465554"/>
    <lineage>
        <taxon>Eukaryota</taxon>
        <taxon>Metazoa</taxon>
        <taxon>Ecdysozoa</taxon>
        <taxon>Nematoda</taxon>
        <taxon>Chromadorea</taxon>
        <taxon>Rhabditida</taxon>
        <taxon>Tylenchina</taxon>
        <taxon>Tylenchomorpha</taxon>
        <taxon>Aphelenchoidea</taxon>
        <taxon>Aphelenchoididae</taxon>
        <taxon>Bursaphelenchus</taxon>
    </lineage>
</organism>